<reference evidence="3" key="1">
    <citation type="journal article" date="2019" name="Int. J. Syst. Evol. Microbiol.">
        <title>The Global Catalogue of Microorganisms (GCM) 10K type strain sequencing project: providing services to taxonomists for standard genome sequencing and annotation.</title>
        <authorList>
            <consortium name="The Broad Institute Genomics Platform"/>
            <consortium name="The Broad Institute Genome Sequencing Center for Infectious Disease"/>
            <person name="Wu L."/>
            <person name="Ma J."/>
        </authorList>
    </citation>
    <scope>NUCLEOTIDE SEQUENCE [LARGE SCALE GENOMIC DNA]</scope>
    <source>
        <strain evidence="3">CCUG 48316</strain>
    </source>
</reference>
<feature type="compositionally biased region" description="Polar residues" evidence="1">
    <location>
        <begin position="25"/>
        <end position="37"/>
    </location>
</feature>
<gene>
    <name evidence="2" type="ORF">ACFQE0_20080</name>
</gene>
<feature type="region of interest" description="Disordered" evidence="1">
    <location>
        <begin position="1"/>
        <end position="60"/>
    </location>
</feature>
<comment type="caution">
    <text evidence="2">The sequence shown here is derived from an EMBL/GenBank/DDBJ whole genome shotgun (WGS) entry which is preliminary data.</text>
</comment>
<name>A0ABW2BMM7_9HYPH</name>
<dbReference type="RefSeq" id="WP_378972825.1">
    <property type="nucleotide sequence ID" value="NZ_JBHSWN010000001.1"/>
</dbReference>
<keyword evidence="3" id="KW-1185">Reference proteome</keyword>
<evidence type="ECO:0000256" key="1">
    <source>
        <dbReference type="SAM" id="MobiDB-lite"/>
    </source>
</evidence>
<dbReference type="EMBL" id="JBHSWN010000001">
    <property type="protein sequence ID" value="MFC6791692.1"/>
    <property type="molecule type" value="Genomic_DNA"/>
</dbReference>
<sequence length="60" mass="6041">MTAKPPPVPPANQSDKGPGSATAAPLSQGQGGAQVQNPDKVGQAGNSKVNTTHQGHQQDR</sequence>
<feature type="compositionally biased region" description="Pro residues" evidence="1">
    <location>
        <begin position="1"/>
        <end position="10"/>
    </location>
</feature>
<dbReference type="Proteomes" id="UP001596292">
    <property type="component" value="Unassembled WGS sequence"/>
</dbReference>
<organism evidence="2 3">
    <name type="scientific">Methylobacterium komagatae</name>
    <dbReference type="NCBI Taxonomy" id="374425"/>
    <lineage>
        <taxon>Bacteria</taxon>
        <taxon>Pseudomonadati</taxon>
        <taxon>Pseudomonadota</taxon>
        <taxon>Alphaproteobacteria</taxon>
        <taxon>Hyphomicrobiales</taxon>
        <taxon>Methylobacteriaceae</taxon>
        <taxon>Methylobacterium</taxon>
    </lineage>
</organism>
<feature type="compositionally biased region" description="Polar residues" evidence="1">
    <location>
        <begin position="44"/>
        <end position="60"/>
    </location>
</feature>
<evidence type="ECO:0000313" key="2">
    <source>
        <dbReference type="EMBL" id="MFC6791692.1"/>
    </source>
</evidence>
<evidence type="ECO:0000313" key="3">
    <source>
        <dbReference type="Proteomes" id="UP001596292"/>
    </source>
</evidence>
<accession>A0ABW2BMM7</accession>
<protein>
    <submittedName>
        <fullName evidence="2">Uncharacterized protein</fullName>
    </submittedName>
</protein>
<proteinExistence type="predicted"/>